<dbReference type="AlphaFoldDB" id="A0AAE1DM69"/>
<sequence>MSRSFHQAAPDQELGKSLDFHQAAPNQNWISQGLPGSCTSSELGVDNSEDFRQALLYQYRTCQGASVKRHLIGLNLSRGFHQAAPDQEFTMFWSSVRLKHRGFYSH</sequence>
<dbReference type="EMBL" id="JAWDGP010003375">
    <property type="protein sequence ID" value="KAK3774945.1"/>
    <property type="molecule type" value="Genomic_DNA"/>
</dbReference>
<evidence type="ECO:0000313" key="1">
    <source>
        <dbReference type="EMBL" id="KAK3774945.1"/>
    </source>
</evidence>
<name>A0AAE1DM69_9GAST</name>
<protein>
    <submittedName>
        <fullName evidence="1">Uncharacterized protein</fullName>
    </submittedName>
</protein>
<comment type="caution">
    <text evidence="1">The sequence shown here is derived from an EMBL/GenBank/DDBJ whole genome shotgun (WGS) entry which is preliminary data.</text>
</comment>
<reference evidence="1" key="1">
    <citation type="journal article" date="2023" name="G3 (Bethesda)">
        <title>A reference genome for the long-term kleptoplast-retaining sea slug Elysia crispata morphotype clarki.</title>
        <authorList>
            <person name="Eastman K.E."/>
            <person name="Pendleton A.L."/>
            <person name="Shaikh M.A."/>
            <person name="Suttiyut T."/>
            <person name="Ogas R."/>
            <person name="Tomko P."/>
            <person name="Gavelis G."/>
            <person name="Widhalm J.R."/>
            <person name="Wisecaver J.H."/>
        </authorList>
    </citation>
    <scope>NUCLEOTIDE SEQUENCE</scope>
    <source>
        <strain evidence="1">ECLA1</strain>
    </source>
</reference>
<evidence type="ECO:0000313" key="2">
    <source>
        <dbReference type="Proteomes" id="UP001283361"/>
    </source>
</evidence>
<proteinExistence type="predicted"/>
<organism evidence="1 2">
    <name type="scientific">Elysia crispata</name>
    <name type="common">lettuce slug</name>
    <dbReference type="NCBI Taxonomy" id="231223"/>
    <lineage>
        <taxon>Eukaryota</taxon>
        <taxon>Metazoa</taxon>
        <taxon>Spiralia</taxon>
        <taxon>Lophotrochozoa</taxon>
        <taxon>Mollusca</taxon>
        <taxon>Gastropoda</taxon>
        <taxon>Heterobranchia</taxon>
        <taxon>Euthyneura</taxon>
        <taxon>Panpulmonata</taxon>
        <taxon>Sacoglossa</taxon>
        <taxon>Placobranchoidea</taxon>
        <taxon>Plakobranchidae</taxon>
        <taxon>Elysia</taxon>
    </lineage>
</organism>
<keyword evidence="2" id="KW-1185">Reference proteome</keyword>
<dbReference type="Proteomes" id="UP001283361">
    <property type="component" value="Unassembled WGS sequence"/>
</dbReference>
<accession>A0AAE1DM69</accession>
<gene>
    <name evidence="1" type="ORF">RRG08_028601</name>
</gene>